<keyword evidence="8 10" id="KW-0472">Membrane</keyword>
<dbReference type="PRINTS" id="PR01023">
    <property type="entry name" value="NAFLGMOTY"/>
</dbReference>
<dbReference type="GO" id="GO:0006811">
    <property type="term" value="P:monoatomic ion transport"/>
    <property type="evidence" value="ECO:0007669"/>
    <property type="project" value="UniProtKB-KW"/>
</dbReference>
<evidence type="ECO:0000256" key="7">
    <source>
        <dbReference type="ARBA" id="ARBA00023114"/>
    </source>
</evidence>
<evidence type="ECO:0000313" key="15">
    <source>
        <dbReference type="Proteomes" id="UP000199771"/>
    </source>
</evidence>
<evidence type="ECO:0000256" key="12">
    <source>
        <dbReference type="SAM" id="SignalP"/>
    </source>
</evidence>
<keyword evidence="4" id="KW-0812">Transmembrane</keyword>
<dbReference type="InterPro" id="IPR006690">
    <property type="entry name" value="OMPA-like_CS"/>
</dbReference>
<feature type="region of interest" description="Disordered" evidence="11">
    <location>
        <begin position="420"/>
        <end position="447"/>
    </location>
</feature>
<dbReference type="Pfam" id="PF00691">
    <property type="entry name" value="OmpA"/>
    <property type="match status" value="1"/>
</dbReference>
<dbReference type="PROSITE" id="PS51123">
    <property type="entry name" value="OMPA_2"/>
    <property type="match status" value="1"/>
</dbReference>
<evidence type="ECO:0000256" key="3">
    <source>
        <dbReference type="ARBA" id="ARBA00022452"/>
    </source>
</evidence>
<evidence type="ECO:0000256" key="4">
    <source>
        <dbReference type="ARBA" id="ARBA00022692"/>
    </source>
</evidence>
<dbReference type="AlphaFoldDB" id="A0A1I2J5I4"/>
<gene>
    <name evidence="14" type="ORF">SAMN04488120_105205</name>
</gene>
<dbReference type="InterPro" id="IPR028974">
    <property type="entry name" value="TSP_type-3_rpt"/>
</dbReference>
<dbReference type="PANTHER" id="PTHR30329">
    <property type="entry name" value="STATOR ELEMENT OF FLAGELLAR MOTOR COMPLEX"/>
    <property type="match status" value="1"/>
</dbReference>
<keyword evidence="2" id="KW-0813">Transport</keyword>
<comment type="subcellular location">
    <subcellularLocation>
        <location evidence="1">Cell outer membrane</location>
        <topology evidence="1">Multi-pass membrane protein</topology>
    </subcellularLocation>
</comment>
<dbReference type="InterPro" id="IPR011250">
    <property type="entry name" value="OMP/PagP_B-barrel"/>
</dbReference>
<evidence type="ECO:0000256" key="9">
    <source>
        <dbReference type="ARBA" id="ARBA00023237"/>
    </source>
</evidence>
<name>A0A1I2J5I4_9GAMM</name>
<dbReference type="InterPro" id="IPR006664">
    <property type="entry name" value="OMP_bac"/>
</dbReference>
<dbReference type="STRING" id="1076937.SAMN04488120_105205"/>
<feature type="region of interest" description="Disordered" evidence="11">
    <location>
        <begin position="217"/>
        <end position="236"/>
    </location>
</feature>
<dbReference type="InterPro" id="IPR006665">
    <property type="entry name" value="OmpA-like"/>
</dbReference>
<dbReference type="PANTHER" id="PTHR30329:SF21">
    <property type="entry name" value="LIPOPROTEIN YIAD-RELATED"/>
    <property type="match status" value="1"/>
</dbReference>
<keyword evidence="6" id="KW-0406">Ion transport</keyword>
<dbReference type="Proteomes" id="UP000199771">
    <property type="component" value="Unassembled WGS sequence"/>
</dbReference>
<evidence type="ECO:0000256" key="10">
    <source>
        <dbReference type="PROSITE-ProRule" id="PRU00473"/>
    </source>
</evidence>
<dbReference type="GO" id="GO:0015288">
    <property type="term" value="F:porin activity"/>
    <property type="evidence" value="ECO:0007669"/>
    <property type="project" value="UniProtKB-KW"/>
</dbReference>
<feature type="signal peptide" evidence="12">
    <location>
        <begin position="1"/>
        <end position="22"/>
    </location>
</feature>
<dbReference type="GO" id="GO:0007155">
    <property type="term" value="P:cell adhesion"/>
    <property type="evidence" value="ECO:0007669"/>
    <property type="project" value="InterPro"/>
</dbReference>
<dbReference type="SUPFAM" id="SSF103088">
    <property type="entry name" value="OmpA-like"/>
    <property type="match status" value="1"/>
</dbReference>
<dbReference type="Gene3D" id="2.40.160.20">
    <property type="match status" value="1"/>
</dbReference>
<accession>A0A1I2J5I4</accession>
<dbReference type="CDD" id="cd07185">
    <property type="entry name" value="OmpA_C-like"/>
    <property type="match status" value="1"/>
</dbReference>
<proteinExistence type="predicted"/>
<protein>
    <submittedName>
        <fullName evidence="14">OmpA-OmpF porin, OOP family</fullName>
    </submittedName>
</protein>
<keyword evidence="15" id="KW-1185">Reference proteome</keyword>
<dbReference type="InterPro" id="IPR036737">
    <property type="entry name" value="OmpA-like_sf"/>
</dbReference>
<evidence type="ECO:0000256" key="1">
    <source>
        <dbReference type="ARBA" id="ARBA00004571"/>
    </source>
</evidence>
<evidence type="ECO:0000256" key="6">
    <source>
        <dbReference type="ARBA" id="ARBA00023065"/>
    </source>
</evidence>
<evidence type="ECO:0000313" key="14">
    <source>
        <dbReference type="EMBL" id="SFF49270.1"/>
    </source>
</evidence>
<organism evidence="14 15">
    <name type="scientific">Fontimonas thermophila</name>
    <dbReference type="NCBI Taxonomy" id="1076937"/>
    <lineage>
        <taxon>Bacteria</taxon>
        <taxon>Pseudomonadati</taxon>
        <taxon>Pseudomonadota</taxon>
        <taxon>Gammaproteobacteria</taxon>
        <taxon>Nevskiales</taxon>
        <taxon>Nevskiaceae</taxon>
        <taxon>Fontimonas</taxon>
    </lineage>
</organism>
<dbReference type="InterPro" id="IPR050330">
    <property type="entry name" value="Bact_OuterMem_StrucFunc"/>
</dbReference>
<evidence type="ECO:0000256" key="8">
    <source>
        <dbReference type="ARBA" id="ARBA00023136"/>
    </source>
</evidence>
<dbReference type="GO" id="GO:0009279">
    <property type="term" value="C:cell outer membrane"/>
    <property type="evidence" value="ECO:0007669"/>
    <property type="project" value="UniProtKB-SubCell"/>
</dbReference>
<feature type="compositionally biased region" description="Basic and acidic residues" evidence="11">
    <location>
        <begin position="435"/>
        <end position="447"/>
    </location>
</feature>
<dbReference type="EMBL" id="FOOC01000005">
    <property type="protein sequence ID" value="SFF49270.1"/>
    <property type="molecule type" value="Genomic_DNA"/>
</dbReference>
<dbReference type="InterPro" id="IPR003367">
    <property type="entry name" value="Thrombospondin_3-like_rpt"/>
</dbReference>
<keyword evidence="7" id="KW-0626">Porin</keyword>
<reference evidence="14 15" key="1">
    <citation type="submission" date="2016-10" db="EMBL/GenBank/DDBJ databases">
        <authorList>
            <person name="de Groot N.N."/>
        </authorList>
    </citation>
    <scope>NUCLEOTIDE SEQUENCE [LARGE SCALE GENOMIC DNA]</scope>
    <source>
        <strain evidence="14 15">DSM 23609</strain>
    </source>
</reference>
<dbReference type="SUPFAM" id="SSF103647">
    <property type="entry name" value="TSP type-3 repeat"/>
    <property type="match status" value="1"/>
</dbReference>
<evidence type="ECO:0000256" key="5">
    <source>
        <dbReference type="ARBA" id="ARBA00022729"/>
    </source>
</evidence>
<keyword evidence="9" id="KW-0998">Cell outer membrane</keyword>
<feature type="chain" id="PRO_5011692994" evidence="12">
    <location>
        <begin position="23"/>
        <end position="447"/>
    </location>
</feature>
<dbReference type="RefSeq" id="WP_200769554.1">
    <property type="nucleotide sequence ID" value="NZ_FOOC01000005.1"/>
</dbReference>
<evidence type="ECO:0000259" key="13">
    <source>
        <dbReference type="PROSITE" id="PS51123"/>
    </source>
</evidence>
<evidence type="ECO:0000256" key="2">
    <source>
        <dbReference type="ARBA" id="ARBA00022448"/>
    </source>
</evidence>
<dbReference type="Gene3D" id="3.30.1330.60">
    <property type="entry name" value="OmpA-like domain"/>
    <property type="match status" value="1"/>
</dbReference>
<dbReference type="GO" id="GO:0005509">
    <property type="term" value="F:calcium ion binding"/>
    <property type="evidence" value="ECO:0007669"/>
    <property type="project" value="InterPro"/>
</dbReference>
<feature type="domain" description="OmpA-like" evidence="13">
    <location>
        <begin position="331"/>
        <end position="447"/>
    </location>
</feature>
<dbReference type="GO" id="GO:0046930">
    <property type="term" value="C:pore complex"/>
    <property type="evidence" value="ECO:0007669"/>
    <property type="project" value="UniProtKB-KW"/>
</dbReference>
<dbReference type="PRINTS" id="PR01021">
    <property type="entry name" value="OMPADOMAIN"/>
</dbReference>
<keyword evidence="5 12" id="KW-0732">Signal</keyword>
<sequence length="447" mass="47495">MKRRLGLFTFLLTLAVAQPALAQDEYSESADDSGAEATAEPALSGRPYYVSPMFSFSRVDKDRGTDDGIGGIISIGKKVTSGMTLELTGFFSQMDPESGAGDTVDFKGVGVGAMIFPSTSSPNFYGVLALMYGAADHHPGLIPNYRSTVFDVGAGYLYPLTQRILLRGEARYRTDQHDRNEAGVNPGSSAFSDGLLNLGLLLPLGVVADAQPQSAEVVTTNTGDADNDGVTDDLDRCPDTPAGAIVDENGCERDSDGDGVVDRLDQCPDTPAGTQVGENGCPLDSDGDGVLDAEDECPNTPAGAKVLANGCALVGDCRKPRAGEQVDENGCAVEQKFILRGVKFEFDSDRLTPQAMEILNEVAATLQAYPDVQVELEGHTDSIGTDAYNLGLSERRANAVKTYLVGRGIEASRMTPVGYGESRPIATNDTEEGREENRRVELKVIED</sequence>
<evidence type="ECO:0000256" key="11">
    <source>
        <dbReference type="SAM" id="MobiDB-lite"/>
    </source>
</evidence>
<keyword evidence="3" id="KW-1134">Transmembrane beta strand</keyword>
<dbReference type="Pfam" id="PF02412">
    <property type="entry name" value="TSP_3"/>
    <property type="match status" value="3"/>
</dbReference>
<dbReference type="PROSITE" id="PS01068">
    <property type="entry name" value="OMPA_1"/>
    <property type="match status" value="1"/>
</dbReference>
<dbReference type="SUPFAM" id="SSF56925">
    <property type="entry name" value="OMPA-like"/>
    <property type="match status" value="1"/>
</dbReference>